<reference evidence="1 2" key="1">
    <citation type="submission" date="2016-07" db="EMBL/GenBank/DDBJ databases">
        <title>Comparative genomics of the Campylobacter concisus group.</title>
        <authorList>
            <person name="Miller W.G."/>
            <person name="Yee E."/>
            <person name="Chapman M.H."/>
            <person name="Huynh S."/>
            <person name="Bono J.L."/>
            <person name="On S.L.W."/>
            <person name="StLeger J."/>
            <person name="Foster G."/>
            <person name="Parker C.T."/>
        </authorList>
    </citation>
    <scope>NUCLEOTIDE SEQUENCE [LARGE SCALE GENOMIC DNA]</scope>
    <source>
        <strain evidence="1 2">ATCC 33238</strain>
    </source>
</reference>
<dbReference type="AlphaFoldDB" id="A0A6G5QMV1"/>
<dbReference type="RefSeq" id="WP_002945873.1">
    <property type="nucleotide sequence ID" value="NZ_CP012543.1"/>
</dbReference>
<evidence type="ECO:0000313" key="1">
    <source>
        <dbReference type="EMBL" id="QCD46927.1"/>
    </source>
</evidence>
<dbReference type="EMBL" id="CP012543">
    <property type="protein sequence ID" value="QCD46927.1"/>
    <property type="molecule type" value="Genomic_DNA"/>
</dbReference>
<accession>A0A6G5QMV1</accession>
<name>A0A6G5QMV1_CAMRE</name>
<proteinExistence type="predicted"/>
<dbReference type="Proteomes" id="UP000502377">
    <property type="component" value="Chromosome"/>
</dbReference>
<protein>
    <submittedName>
        <fullName evidence="1">Uncharacterized protein</fullName>
    </submittedName>
</protein>
<evidence type="ECO:0000313" key="2">
    <source>
        <dbReference type="Proteomes" id="UP000502377"/>
    </source>
</evidence>
<gene>
    <name evidence="1" type="ORF">CRECT_1272</name>
</gene>
<organism evidence="1 2">
    <name type="scientific">Campylobacter rectus</name>
    <name type="common">Wolinella recta</name>
    <dbReference type="NCBI Taxonomy" id="203"/>
    <lineage>
        <taxon>Bacteria</taxon>
        <taxon>Pseudomonadati</taxon>
        <taxon>Campylobacterota</taxon>
        <taxon>Epsilonproteobacteria</taxon>
        <taxon>Campylobacterales</taxon>
        <taxon>Campylobacteraceae</taxon>
        <taxon>Campylobacter</taxon>
    </lineage>
</organism>
<sequence>MHKNRAKRLDLADSAVKFDGGECNLFRTLNLGELIDFKNDRYRKFGVYIVAIQNAKGF</sequence>
<dbReference type="KEGG" id="crx:CRECT_1272"/>